<sequence length="380" mass="42531">MITYKIKGLHCGNCSTELETRINASQHDAAVSIDYDHRELTVDESKADLTAIFKILEFNKLTLIDSYEETDSTDHQHGHHGHDHHGLTGMQSQSATTKITVVFYLNLMFSIIEFIFGFLFNSMAIVSDAVHDLGDALSVGAAGYFERLSGKEANDQYSFGHQRFSLLGALLTSVVLIGGSALVIFHSVPRIFSPEPVNYQGMLWLAIAAIGANGFAAWLMSKGHSHNESLINLHMIEDLLGWLGVLAVSVTLHFTDWYYLDPLLSVAVALFIIIKTWPLFKETIQVFLEATPKNISRSTIEELLIRSEEVTNISHLHIWSIDGREHALTVTLSTGCSDQKRLEEVKTTIRQELVKKNITHSTIEFVYDPADILKKRFENG</sequence>
<dbReference type="GO" id="GO:0005385">
    <property type="term" value="F:zinc ion transmembrane transporter activity"/>
    <property type="evidence" value="ECO:0007669"/>
    <property type="project" value="TreeGrafter"/>
</dbReference>
<evidence type="ECO:0000256" key="5">
    <source>
        <dbReference type="ARBA" id="ARBA00023136"/>
    </source>
</evidence>
<keyword evidence="10" id="KW-1185">Reference proteome</keyword>
<feature type="domain" description="Cation efflux protein transmembrane" evidence="8">
    <location>
        <begin position="99"/>
        <end position="287"/>
    </location>
</feature>
<dbReference type="GO" id="GO:0046872">
    <property type="term" value="F:metal ion binding"/>
    <property type="evidence" value="ECO:0007669"/>
    <property type="project" value="UniProtKB-KW"/>
</dbReference>
<dbReference type="PANTHER" id="PTHR11562:SF17">
    <property type="entry name" value="RE54080P-RELATED"/>
    <property type="match status" value="1"/>
</dbReference>
<dbReference type="InterPro" id="IPR058533">
    <property type="entry name" value="Cation_efflux_TM"/>
</dbReference>
<protein>
    <submittedName>
        <fullName evidence="9">Cobalt-zinc-cadmium efflux system protein</fullName>
    </submittedName>
</protein>
<dbReference type="PANTHER" id="PTHR11562">
    <property type="entry name" value="CATION EFFLUX PROTEIN/ ZINC TRANSPORTER"/>
    <property type="match status" value="1"/>
</dbReference>
<keyword evidence="2 6" id="KW-0812">Transmembrane</keyword>
<keyword evidence="5 6" id="KW-0472">Membrane</keyword>
<dbReference type="InterPro" id="IPR002524">
    <property type="entry name" value="Cation_efflux"/>
</dbReference>
<feature type="transmembrane region" description="Helical" evidence="6">
    <location>
        <begin position="197"/>
        <end position="219"/>
    </location>
</feature>
<evidence type="ECO:0000313" key="9">
    <source>
        <dbReference type="EMBL" id="SDJ88397.1"/>
    </source>
</evidence>
<dbReference type="SUPFAM" id="SSF55008">
    <property type="entry name" value="HMA, heavy metal-associated domain"/>
    <property type="match status" value="1"/>
</dbReference>
<reference evidence="10" key="1">
    <citation type="submission" date="2016-10" db="EMBL/GenBank/DDBJ databases">
        <authorList>
            <person name="Varghese N."/>
            <person name="Submissions S."/>
        </authorList>
    </citation>
    <scope>NUCLEOTIDE SEQUENCE [LARGE SCALE GENOMIC DNA]</scope>
    <source>
        <strain evidence="10">DSM 19181</strain>
    </source>
</reference>
<dbReference type="InterPro" id="IPR006121">
    <property type="entry name" value="HMA_dom"/>
</dbReference>
<evidence type="ECO:0000256" key="3">
    <source>
        <dbReference type="ARBA" id="ARBA00022723"/>
    </source>
</evidence>
<dbReference type="Proteomes" id="UP000199433">
    <property type="component" value="Unassembled WGS sequence"/>
</dbReference>
<dbReference type="EMBL" id="FNFK01000006">
    <property type="protein sequence ID" value="SDJ88397.1"/>
    <property type="molecule type" value="Genomic_DNA"/>
</dbReference>
<feature type="domain" description="HMA" evidence="7">
    <location>
        <begin position="3"/>
        <end position="48"/>
    </location>
</feature>
<name>A0A1G8XDE0_9LACT</name>
<feature type="transmembrane region" description="Helical" evidence="6">
    <location>
        <begin position="164"/>
        <end position="185"/>
    </location>
</feature>
<feature type="transmembrane region" description="Helical" evidence="6">
    <location>
        <begin position="239"/>
        <end position="255"/>
    </location>
</feature>
<dbReference type="InterPro" id="IPR036163">
    <property type="entry name" value="HMA_dom_sf"/>
</dbReference>
<evidence type="ECO:0000256" key="6">
    <source>
        <dbReference type="SAM" id="Phobius"/>
    </source>
</evidence>
<evidence type="ECO:0000259" key="8">
    <source>
        <dbReference type="Pfam" id="PF01545"/>
    </source>
</evidence>
<dbReference type="PROSITE" id="PS01047">
    <property type="entry name" value="HMA_1"/>
    <property type="match status" value="1"/>
</dbReference>
<comment type="subcellular location">
    <subcellularLocation>
        <location evidence="1">Membrane</location>
        <topology evidence="1">Multi-pass membrane protein</topology>
    </subcellularLocation>
</comment>
<dbReference type="InterPro" id="IPR050681">
    <property type="entry name" value="CDF/SLC30A"/>
</dbReference>
<organism evidence="9 10">
    <name type="scientific">Alkalibacterium thalassium</name>
    <dbReference type="NCBI Taxonomy" id="426701"/>
    <lineage>
        <taxon>Bacteria</taxon>
        <taxon>Bacillati</taxon>
        <taxon>Bacillota</taxon>
        <taxon>Bacilli</taxon>
        <taxon>Lactobacillales</taxon>
        <taxon>Carnobacteriaceae</taxon>
        <taxon>Alkalibacterium</taxon>
    </lineage>
</organism>
<keyword evidence="3" id="KW-0479">Metal-binding</keyword>
<evidence type="ECO:0000313" key="10">
    <source>
        <dbReference type="Proteomes" id="UP000199433"/>
    </source>
</evidence>
<evidence type="ECO:0000259" key="7">
    <source>
        <dbReference type="Pfam" id="PF00403"/>
    </source>
</evidence>
<dbReference type="NCBIfam" id="TIGR01297">
    <property type="entry name" value="CDF"/>
    <property type="match status" value="1"/>
</dbReference>
<evidence type="ECO:0000256" key="4">
    <source>
        <dbReference type="ARBA" id="ARBA00022989"/>
    </source>
</evidence>
<proteinExistence type="predicted"/>
<evidence type="ECO:0000256" key="1">
    <source>
        <dbReference type="ARBA" id="ARBA00004141"/>
    </source>
</evidence>
<keyword evidence="4 6" id="KW-1133">Transmembrane helix</keyword>
<dbReference type="Pfam" id="PF00403">
    <property type="entry name" value="HMA"/>
    <property type="match status" value="1"/>
</dbReference>
<dbReference type="GO" id="GO:0005886">
    <property type="term" value="C:plasma membrane"/>
    <property type="evidence" value="ECO:0007669"/>
    <property type="project" value="TreeGrafter"/>
</dbReference>
<accession>A0A1G8XDE0</accession>
<dbReference type="RefSeq" id="WP_176759589.1">
    <property type="nucleotide sequence ID" value="NZ_FNFK01000006.1"/>
</dbReference>
<evidence type="ECO:0000256" key="2">
    <source>
        <dbReference type="ARBA" id="ARBA00022692"/>
    </source>
</evidence>
<dbReference type="SUPFAM" id="SSF161111">
    <property type="entry name" value="Cation efflux protein transmembrane domain-like"/>
    <property type="match status" value="1"/>
</dbReference>
<dbReference type="Gene3D" id="1.20.1510.10">
    <property type="entry name" value="Cation efflux protein transmembrane domain"/>
    <property type="match status" value="1"/>
</dbReference>
<feature type="transmembrane region" description="Helical" evidence="6">
    <location>
        <begin position="101"/>
        <end position="120"/>
    </location>
</feature>
<feature type="transmembrane region" description="Helical" evidence="6">
    <location>
        <begin position="262"/>
        <end position="280"/>
    </location>
</feature>
<dbReference type="Gene3D" id="3.30.70.100">
    <property type="match status" value="1"/>
</dbReference>
<dbReference type="STRING" id="426701.SAMN04488098_100645"/>
<gene>
    <name evidence="9" type="ORF">SAMN04488098_100645</name>
</gene>
<dbReference type="InterPro" id="IPR027469">
    <property type="entry name" value="Cation_efflux_TMD_sf"/>
</dbReference>
<dbReference type="InterPro" id="IPR017969">
    <property type="entry name" value="Heavy-metal-associated_CS"/>
</dbReference>
<dbReference type="Pfam" id="PF01545">
    <property type="entry name" value="Cation_efflux"/>
    <property type="match status" value="1"/>
</dbReference>
<dbReference type="AlphaFoldDB" id="A0A1G8XDE0"/>